<evidence type="ECO:0000313" key="3">
    <source>
        <dbReference type="Proteomes" id="UP000823877"/>
    </source>
</evidence>
<dbReference type="SUPFAM" id="SSF53474">
    <property type="entry name" value="alpha/beta-Hydrolases"/>
    <property type="match status" value="1"/>
</dbReference>
<name>A0A9D2S8V7_9FIRM</name>
<dbReference type="Proteomes" id="UP000823877">
    <property type="component" value="Unassembled WGS sequence"/>
</dbReference>
<protein>
    <submittedName>
        <fullName evidence="2">Uncharacterized protein</fullName>
    </submittedName>
</protein>
<sequence length="412" mass="46996">MDHDLCTAVDAAKESSFMDKIVEELKKFNFTSAPSVPQRDTWQDTVTEVKKIIEKKADKTLVSAEPSAFSLESTQLPGSRFYADINTAHLECFFHKGDLDYLVVFFSGSRSRGGKDLVPYPTFSSWSWYKEVNASILCIDDPMYHTFEQIACGWYYGTETDDFRQDTAELIKKIADLLGVSQRHILLYGRSAGGTAAVAVSDFINGCCVCAVNAQFDIENYKWYAKPFAEIAGVDYSSEDYQKRNDFARVIRSHPSNTYLLIENLFSDIDMDAQFAYLKKHFHVETQYGVKSYSNLHLWLYAAWGVSAAHNSFDSIPLFKIILDMIVLCSNGAGDSALNILASSANDYWFEHYNHLIKRNRYEKEIRRLNEQVSKANQKNTALKKQAASLRENLFSKFLRYSKKILKKVFSS</sequence>
<feature type="coiled-coil region" evidence="1">
    <location>
        <begin position="359"/>
        <end position="393"/>
    </location>
</feature>
<dbReference type="InterPro" id="IPR029058">
    <property type="entry name" value="AB_hydrolase_fold"/>
</dbReference>
<organism evidence="2 3">
    <name type="scientific">Candidatus Eubacterium faecale</name>
    <dbReference type="NCBI Taxonomy" id="2838568"/>
    <lineage>
        <taxon>Bacteria</taxon>
        <taxon>Bacillati</taxon>
        <taxon>Bacillota</taxon>
        <taxon>Clostridia</taxon>
        <taxon>Eubacteriales</taxon>
        <taxon>Eubacteriaceae</taxon>
        <taxon>Eubacterium</taxon>
    </lineage>
</organism>
<dbReference type="AlphaFoldDB" id="A0A9D2S8V7"/>
<accession>A0A9D2S8V7</accession>
<reference evidence="2" key="2">
    <citation type="submission" date="2021-04" db="EMBL/GenBank/DDBJ databases">
        <authorList>
            <person name="Gilroy R."/>
        </authorList>
    </citation>
    <scope>NUCLEOTIDE SEQUENCE</scope>
    <source>
        <strain evidence="2">CHK188-16595</strain>
    </source>
</reference>
<keyword evidence="1" id="KW-0175">Coiled coil</keyword>
<evidence type="ECO:0000313" key="2">
    <source>
        <dbReference type="EMBL" id="HJB74354.1"/>
    </source>
</evidence>
<proteinExistence type="predicted"/>
<dbReference type="EMBL" id="DWXN01000002">
    <property type="protein sequence ID" value="HJB74354.1"/>
    <property type="molecule type" value="Genomic_DNA"/>
</dbReference>
<reference evidence="2" key="1">
    <citation type="journal article" date="2021" name="PeerJ">
        <title>Extensive microbial diversity within the chicken gut microbiome revealed by metagenomics and culture.</title>
        <authorList>
            <person name="Gilroy R."/>
            <person name="Ravi A."/>
            <person name="Getino M."/>
            <person name="Pursley I."/>
            <person name="Horton D.L."/>
            <person name="Alikhan N.F."/>
            <person name="Baker D."/>
            <person name="Gharbi K."/>
            <person name="Hall N."/>
            <person name="Watson M."/>
            <person name="Adriaenssens E.M."/>
            <person name="Foster-Nyarko E."/>
            <person name="Jarju S."/>
            <person name="Secka A."/>
            <person name="Antonio M."/>
            <person name="Oren A."/>
            <person name="Chaudhuri R.R."/>
            <person name="La Ragione R."/>
            <person name="Hildebrand F."/>
            <person name="Pallen M.J."/>
        </authorList>
    </citation>
    <scope>NUCLEOTIDE SEQUENCE</scope>
    <source>
        <strain evidence="2">CHK188-16595</strain>
    </source>
</reference>
<comment type="caution">
    <text evidence="2">The sequence shown here is derived from an EMBL/GenBank/DDBJ whole genome shotgun (WGS) entry which is preliminary data.</text>
</comment>
<gene>
    <name evidence="2" type="ORF">IAA37_01610</name>
</gene>
<evidence type="ECO:0000256" key="1">
    <source>
        <dbReference type="SAM" id="Coils"/>
    </source>
</evidence>